<evidence type="ECO:0000256" key="1">
    <source>
        <dbReference type="ARBA" id="ARBA00010954"/>
    </source>
</evidence>
<dbReference type="Proteomes" id="UP000077266">
    <property type="component" value="Unassembled WGS sequence"/>
</dbReference>
<dbReference type="AlphaFoldDB" id="A0A165QBS6"/>
<evidence type="ECO:0000313" key="3">
    <source>
        <dbReference type="EMBL" id="KZW03376.1"/>
    </source>
</evidence>
<proteinExistence type="inferred from homology"/>
<feature type="compositionally biased region" description="Low complexity" evidence="2">
    <location>
        <begin position="17"/>
        <end position="45"/>
    </location>
</feature>
<feature type="compositionally biased region" description="Basic and acidic residues" evidence="2">
    <location>
        <begin position="7"/>
        <end position="16"/>
    </location>
</feature>
<keyword evidence="4" id="KW-1185">Reference proteome</keyword>
<accession>A0A165QBS6</accession>
<sequence>MSLKRKLAADDDDHGHSTAATAAAPASSSSPSSSVQPQQSPASVTAKRPRRHNHSPAPTQPVVPSSSHAALQRPGDARPRASSAPCSSRHHHHRPQANRPIAPLLRVPANPSEKVIYPSWSPDVTRDSLRSLDLDVLQLNIQFRHDFVLEGPHKFTRVLGKPKREDSTRYWLAVLIELETGCTCVAFDEHNKVWPCVCPDIKQPASGVRASASPPPVGTAPQIPGKMPSRVLPMLVELRSLLRHVTSPATASAADFPLRSTPPTDHAQANDMLASLLDEPRILDEVRRGVYDHVPLFRFIGQLLKEHCAPMRDARIDNMVTFACDGPPVDPSNPPSAAAWKSHVLQAIRMCFEILELMAMDIANHQLLTHRPRLMATTASMELVAFTNKFSKFALHDSPTLQVSCVQAMLQRSLDAVKQGPGTWEQHLRASLVRTVVDLIFDPTVLGGPRSPGLRIPPHFPETFYLDHSRLCRFGMEAADLTVVYMILLLAGSSVANSDELKLEITSLAPPRLGLCFGHALRSSTRSSRHGHGKGPSDSPRTGKDWDEWRQGMSDILLQVARRKAADGVPSQTAIDMLERWAEANLLEGSAFSGVIQRRLKDSLCTAILHALENPAATTAASVLPAPAYSEQPCAYSLLHPPTRASTLSSTSASRLPPPIQPLPTGTLGSGMDILAPELHSLGRRVAEVLSHHLAVYTPLYSSPGFLH</sequence>
<comment type="similarity">
    <text evidence="1">Belongs to the TCP11 family.</text>
</comment>
<dbReference type="Pfam" id="PF05794">
    <property type="entry name" value="Tcp11"/>
    <property type="match status" value="1"/>
</dbReference>
<feature type="region of interest" description="Disordered" evidence="2">
    <location>
        <begin position="1"/>
        <end position="103"/>
    </location>
</feature>
<dbReference type="STRING" id="1314781.A0A165QBS6"/>
<organism evidence="3 4">
    <name type="scientific">Exidia glandulosa HHB12029</name>
    <dbReference type="NCBI Taxonomy" id="1314781"/>
    <lineage>
        <taxon>Eukaryota</taxon>
        <taxon>Fungi</taxon>
        <taxon>Dikarya</taxon>
        <taxon>Basidiomycota</taxon>
        <taxon>Agaricomycotina</taxon>
        <taxon>Agaricomycetes</taxon>
        <taxon>Auriculariales</taxon>
        <taxon>Exidiaceae</taxon>
        <taxon>Exidia</taxon>
    </lineage>
</organism>
<protein>
    <recommendedName>
        <fullName evidence="5">Tcp11-domain-containing protein</fullName>
    </recommendedName>
</protein>
<dbReference type="OrthoDB" id="276323at2759"/>
<evidence type="ECO:0000313" key="4">
    <source>
        <dbReference type="Proteomes" id="UP000077266"/>
    </source>
</evidence>
<dbReference type="InParanoid" id="A0A165QBS6"/>
<gene>
    <name evidence="3" type="ORF">EXIGLDRAFT_828726</name>
</gene>
<reference evidence="3 4" key="1">
    <citation type="journal article" date="2016" name="Mol. Biol. Evol.">
        <title>Comparative Genomics of Early-Diverging Mushroom-Forming Fungi Provides Insights into the Origins of Lignocellulose Decay Capabilities.</title>
        <authorList>
            <person name="Nagy L.G."/>
            <person name="Riley R."/>
            <person name="Tritt A."/>
            <person name="Adam C."/>
            <person name="Daum C."/>
            <person name="Floudas D."/>
            <person name="Sun H."/>
            <person name="Yadav J.S."/>
            <person name="Pangilinan J."/>
            <person name="Larsson K.H."/>
            <person name="Matsuura K."/>
            <person name="Barry K."/>
            <person name="Labutti K."/>
            <person name="Kuo R."/>
            <person name="Ohm R.A."/>
            <person name="Bhattacharya S.S."/>
            <person name="Shirouzu T."/>
            <person name="Yoshinaga Y."/>
            <person name="Martin F.M."/>
            <person name="Grigoriev I.V."/>
            <person name="Hibbett D.S."/>
        </authorList>
    </citation>
    <scope>NUCLEOTIDE SEQUENCE [LARGE SCALE GENOMIC DNA]</scope>
    <source>
        <strain evidence="3 4">HHB12029</strain>
    </source>
</reference>
<evidence type="ECO:0008006" key="5">
    <source>
        <dbReference type="Google" id="ProtNLM"/>
    </source>
</evidence>
<dbReference type="GO" id="GO:0010737">
    <property type="term" value="P:protein kinase A signaling"/>
    <property type="evidence" value="ECO:0007669"/>
    <property type="project" value="TreeGrafter"/>
</dbReference>
<dbReference type="EMBL" id="KV425884">
    <property type="protein sequence ID" value="KZW03376.1"/>
    <property type="molecule type" value="Genomic_DNA"/>
</dbReference>
<dbReference type="PANTHER" id="PTHR12832">
    <property type="entry name" value="TESTIS-SPECIFIC PROTEIN PBS13 T-COMPLEX 11"/>
    <property type="match status" value="1"/>
</dbReference>
<dbReference type="InterPro" id="IPR008862">
    <property type="entry name" value="Tcp11"/>
</dbReference>
<name>A0A165QBS6_EXIGL</name>
<dbReference type="PANTHER" id="PTHR12832:SF11">
    <property type="entry name" value="LD23868P"/>
    <property type="match status" value="1"/>
</dbReference>
<feature type="region of interest" description="Disordered" evidence="2">
    <location>
        <begin position="524"/>
        <end position="547"/>
    </location>
</feature>
<evidence type="ECO:0000256" key="2">
    <source>
        <dbReference type="SAM" id="MobiDB-lite"/>
    </source>
</evidence>